<gene>
    <name evidence="1" type="ORF">IAD31_03540</name>
</gene>
<proteinExistence type="predicted"/>
<organism evidence="1 2">
    <name type="scientific">Candidatus Enterenecus faecium</name>
    <dbReference type="NCBI Taxonomy" id="2840780"/>
    <lineage>
        <taxon>Bacteria</taxon>
        <taxon>Bacillati</taxon>
        <taxon>Bacillota</taxon>
        <taxon>Clostridia</taxon>
        <taxon>Eubacteriales</taxon>
        <taxon>Candidatus Enterenecus</taxon>
    </lineage>
</organism>
<evidence type="ECO:0000313" key="1">
    <source>
        <dbReference type="EMBL" id="HIQ60654.1"/>
    </source>
</evidence>
<dbReference type="EMBL" id="DVFO01000033">
    <property type="protein sequence ID" value="HIQ60654.1"/>
    <property type="molecule type" value="Genomic_DNA"/>
</dbReference>
<comment type="caution">
    <text evidence="1">The sequence shown here is derived from an EMBL/GenBank/DDBJ whole genome shotgun (WGS) entry which is preliminary data.</text>
</comment>
<dbReference type="AlphaFoldDB" id="A0A9D0YRY6"/>
<reference evidence="1" key="1">
    <citation type="submission" date="2020-10" db="EMBL/GenBank/DDBJ databases">
        <authorList>
            <person name="Gilroy R."/>
        </authorList>
    </citation>
    <scope>NUCLEOTIDE SEQUENCE</scope>
    <source>
        <strain evidence="1">ChiGjej2B2-12916</strain>
    </source>
</reference>
<accession>A0A9D0YRY6</accession>
<evidence type="ECO:0000313" key="2">
    <source>
        <dbReference type="Proteomes" id="UP000886879"/>
    </source>
</evidence>
<name>A0A9D0YRY6_9FIRM</name>
<dbReference type="Proteomes" id="UP000886879">
    <property type="component" value="Unassembled WGS sequence"/>
</dbReference>
<protein>
    <submittedName>
        <fullName evidence="1">Uncharacterized protein</fullName>
    </submittedName>
</protein>
<sequence length="132" mass="13413">MFLPVKSDSGAMPHWEYLPAAAGTYAAGQMLTVSAGGQVDNLSAASTTTPPYLCMADVTAVAGQVIPVIRVDGDFIFETTLKAAASGAVIGTKLQVEADGLTASKPSAGSGTFEVVYLEGTAAGNIVRGRFV</sequence>
<reference evidence="1" key="2">
    <citation type="journal article" date="2021" name="PeerJ">
        <title>Extensive microbial diversity within the chicken gut microbiome revealed by metagenomics and culture.</title>
        <authorList>
            <person name="Gilroy R."/>
            <person name="Ravi A."/>
            <person name="Getino M."/>
            <person name="Pursley I."/>
            <person name="Horton D.L."/>
            <person name="Alikhan N.F."/>
            <person name="Baker D."/>
            <person name="Gharbi K."/>
            <person name="Hall N."/>
            <person name="Watson M."/>
            <person name="Adriaenssens E.M."/>
            <person name="Foster-Nyarko E."/>
            <person name="Jarju S."/>
            <person name="Secka A."/>
            <person name="Antonio M."/>
            <person name="Oren A."/>
            <person name="Chaudhuri R.R."/>
            <person name="La Ragione R."/>
            <person name="Hildebrand F."/>
            <person name="Pallen M.J."/>
        </authorList>
    </citation>
    <scope>NUCLEOTIDE SEQUENCE</scope>
    <source>
        <strain evidence="1">ChiGjej2B2-12916</strain>
    </source>
</reference>